<dbReference type="RefSeq" id="WP_116221507.1">
    <property type="nucleotide sequence ID" value="NZ_CP038196.1"/>
</dbReference>
<dbReference type="Pfam" id="PF02653">
    <property type="entry name" value="BPD_transp_2"/>
    <property type="match status" value="1"/>
</dbReference>
<evidence type="ECO:0000256" key="3">
    <source>
        <dbReference type="ARBA" id="ARBA00022692"/>
    </source>
</evidence>
<feature type="transmembrane region" description="Helical" evidence="6">
    <location>
        <begin position="126"/>
        <end position="146"/>
    </location>
</feature>
<feature type="transmembrane region" description="Helical" evidence="6">
    <location>
        <begin position="249"/>
        <end position="282"/>
    </location>
</feature>
<name>A0A3D9XSV2_PARVE</name>
<dbReference type="GO" id="GO:0005886">
    <property type="term" value="C:plasma membrane"/>
    <property type="evidence" value="ECO:0007669"/>
    <property type="project" value="UniProtKB-SubCell"/>
</dbReference>
<dbReference type="PANTHER" id="PTHR30482:SF10">
    <property type="entry name" value="HIGH-AFFINITY BRANCHED-CHAIN AMINO ACID TRANSPORT PROTEIN BRAE"/>
    <property type="match status" value="1"/>
</dbReference>
<evidence type="ECO:0000313" key="8">
    <source>
        <dbReference type="Proteomes" id="UP000256941"/>
    </source>
</evidence>
<evidence type="ECO:0000256" key="5">
    <source>
        <dbReference type="ARBA" id="ARBA00023136"/>
    </source>
</evidence>
<keyword evidence="3 6" id="KW-0812">Transmembrane</keyword>
<evidence type="ECO:0000256" key="1">
    <source>
        <dbReference type="ARBA" id="ARBA00004651"/>
    </source>
</evidence>
<feature type="transmembrane region" description="Helical" evidence="6">
    <location>
        <begin position="63"/>
        <end position="81"/>
    </location>
</feature>
<evidence type="ECO:0000313" key="7">
    <source>
        <dbReference type="EMBL" id="REF73426.1"/>
    </source>
</evidence>
<feature type="transmembrane region" description="Helical" evidence="6">
    <location>
        <begin position="38"/>
        <end position="56"/>
    </location>
</feature>
<evidence type="ECO:0000256" key="4">
    <source>
        <dbReference type="ARBA" id="ARBA00022989"/>
    </source>
</evidence>
<keyword evidence="2" id="KW-1003">Cell membrane</keyword>
<keyword evidence="4 6" id="KW-1133">Transmembrane helix</keyword>
<evidence type="ECO:0000256" key="6">
    <source>
        <dbReference type="SAM" id="Phobius"/>
    </source>
</evidence>
<dbReference type="InterPro" id="IPR043428">
    <property type="entry name" value="LivM-like"/>
</dbReference>
<feature type="transmembrane region" description="Helical" evidence="6">
    <location>
        <begin position="216"/>
        <end position="237"/>
    </location>
</feature>
<organism evidence="7 8">
    <name type="scientific">Paracoccus versutus</name>
    <name type="common">Thiobacillus versutus</name>
    <dbReference type="NCBI Taxonomy" id="34007"/>
    <lineage>
        <taxon>Bacteria</taxon>
        <taxon>Pseudomonadati</taxon>
        <taxon>Pseudomonadota</taxon>
        <taxon>Alphaproteobacteria</taxon>
        <taxon>Rhodobacterales</taxon>
        <taxon>Paracoccaceae</taxon>
        <taxon>Paracoccus</taxon>
    </lineage>
</organism>
<dbReference type="AlphaFoldDB" id="A0A3D9XSV2"/>
<dbReference type="InterPro" id="IPR001851">
    <property type="entry name" value="ABC_transp_permease"/>
</dbReference>
<dbReference type="PANTHER" id="PTHR30482">
    <property type="entry name" value="HIGH-AFFINITY BRANCHED-CHAIN AMINO ACID TRANSPORT SYSTEM PERMEASE"/>
    <property type="match status" value="1"/>
</dbReference>
<dbReference type="Proteomes" id="UP000256941">
    <property type="component" value="Unassembled WGS sequence"/>
</dbReference>
<feature type="transmembrane region" description="Helical" evidence="6">
    <location>
        <begin position="101"/>
        <end position="119"/>
    </location>
</feature>
<comment type="caution">
    <text evidence="7">The sequence shown here is derived from an EMBL/GenBank/DDBJ whole genome shotgun (WGS) entry which is preliminary data.</text>
</comment>
<proteinExistence type="predicted"/>
<comment type="subcellular location">
    <subcellularLocation>
        <location evidence="1">Cell membrane</location>
        <topology evidence="1">Multi-pass membrane protein</topology>
    </subcellularLocation>
</comment>
<reference evidence="7 8" key="1">
    <citation type="submission" date="2018-08" db="EMBL/GenBank/DDBJ databases">
        <title>Genomic Encyclopedia of Archaeal and Bacterial Type Strains, Phase II (KMG-II): from individual species to whole genera.</title>
        <authorList>
            <person name="Goeker M."/>
        </authorList>
    </citation>
    <scope>NUCLEOTIDE SEQUENCE [LARGE SCALE GENOMIC DNA]</scope>
    <source>
        <strain evidence="7 8">DSM 17099</strain>
    </source>
</reference>
<accession>A0A3D9XSV2</accession>
<sequence length="332" mass="34966">MQKTFAKYQTPVLLSVLIVAVTAVTVLAGSSPSAVTEMLIRMIAVVGLYIFVGNSGIVSFGHIGFMCIGAYAAGWCTAQPMFKQMMLSGLPVFLQENQYPFPLALGLAIVLPMMVAWLLGVAIMRLSGMAAAIASFAFLMIVYSVYSNWDSVTAGVSTIVGIPKVVGPWTAFGFSVLAIFIAWLFQNSRYGLLLKACRDDAVAAQASAVHLRRMRLIAFVLSAGVTGLAGGLYAQFLGLLAVESFYLTLTFTVIAMLVVGGMSSLTGAVIGVLAVTSVIELLRALEGGVQVSTVTLALPLGSQEIGLGILLACALIFRPSGLTGGHELRILR</sequence>
<gene>
    <name evidence="7" type="ORF">BDD41_1985</name>
</gene>
<evidence type="ECO:0000256" key="2">
    <source>
        <dbReference type="ARBA" id="ARBA00022475"/>
    </source>
</evidence>
<dbReference type="GO" id="GO:0015658">
    <property type="term" value="F:branched-chain amino acid transmembrane transporter activity"/>
    <property type="evidence" value="ECO:0007669"/>
    <property type="project" value="InterPro"/>
</dbReference>
<keyword evidence="5 6" id="KW-0472">Membrane</keyword>
<dbReference type="CDD" id="cd06581">
    <property type="entry name" value="TM_PBP1_LivM_like"/>
    <property type="match status" value="1"/>
</dbReference>
<protein>
    <submittedName>
        <fullName evidence="7">Amino acid/amide ABC transporter membrane protein 2 (HAAT family)</fullName>
    </submittedName>
</protein>
<dbReference type="EMBL" id="QTUJ01000001">
    <property type="protein sequence ID" value="REF73426.1"/>
    <property type="molecule type" value="Genomic_DNA"/>
</dbReference>
<feature type="transmembrane region" description="Helical" evidence="6">
    <location>
        <begin position="166"/>
        <end position="185"/>
    </location>
</feature>